<dbReference type="InterPro" id="IPR001810">
    <property type="entry name" value="F-box_dom"/>
</dbReference>
<protein>
    <recommendedName>
        <fullName evidence="1">F-box domain-containing protein</fullName>
    </recommendedName>
</protein>
<evidence type="ECO:0000313" key="3">
    <source>
        <dbReference type="Proteomes" id="UP000070544"/>
    </source>
</evidence>
<keyword evidence="3" id="KW-1185">Reference proteome</keyword>
<evidence type="ECO:0000259" key="1">
    <source>
        <dbReference type="PROSITE" id="PS50181"/>
    </source>
</evidence>
<feature type="domain" description="F-box" evidence="1">
    <location>
        <begin position="100"/>
        <end position="139"/>
    </location>
</feature>
<sequence>MLSRYSIVYTARAMVESIKATPRSEATWLCWIQPERFINPRLVSPPNRMPSSAMEIPVTNLVGAGAERMDGIPPSEGGDVPWPLVIDHKSPSSRQESWILPTEVLLGILTHVDVASLYRLRRASRGWKSLAERAAFLGMQTRGDFATLHFEEIESIPPPQ</sequence>
<dbReference type="Pfam" id="PF12937">
    <property type="entry name" value="F-box-like"/>
    <property type="match status" value="1"/>
</dbReference>
<proteinExistence type="predicted"/>
<name>A0A138ZYY2_GONPJ</name>
<dbReference type="InterPro" id="IPR036047">
    <property type="entry name" value="F-box-like_dom_sf"/>
</dbReference>
<evidence type="ECO:0000313" key="2">
    <source>
        <dbReference type="EMBL" id="KXS09722.1"/>
    </source>
</evidence>
<dbReference type="CDD" id="cd09917">
    <property type="entry name" value="F-box_SF"/>
    <property type="match status" value="1"/>
</dbReference>
<dbReference type="Proteomes" id="UP000070544">
    <property type="component" value="Unassembled WGS sequence"/>
</dbReference>
<dbReference type="SUPFAM" id="SSF81383">
    <property type="entry name" value="F-box domain"/>
    <property type="match status" value="1"/>
</dbReference>
<reference evidence="2 3" key="1">
    <citation type="journal article" date="2015" name="Genome Biol. Evol.">
        <title>Phylogenomic analyses indicate that early fungi evolved digesting cell walls of algal ancestors of land plants.</title>
        <authorList>
            <person name="Chang Y."/>
            <person name="Wang S."/>
            <person name="Sekimoto S."/>
            <person name="Aerts A.L."/>
            <person name="Choi C."/>
            <person name="Clum A."/>
            <person name="LaButti K.M."/>
            <person name="Lindquist E.A."/>
            <person name="Yee Ngan C."/>
            <person name="Ohm R.A."/>
            <person name="Salamov A.A."/>
            <person name="Grigoriev I.V."/>
            <person name="Spatafora J.W."/>
            <person name="Berbee M.L."/>
        </authorList>
    </citation>
    <scope>NUCLEOTIDE SEQUENCE [LARGE SCALE GENOMIC DNA]</scope>
    <source>
        <strain evidence="2 3">JEL478</strain>
    </source>
</reference>
<accession>A0A138ZYY2</accession>
<dbReference type="AlphaFoldDB" id="A0A138ZYY2"/>
<dbReference type="PROSITE" id="PS50181">
    <property type="entry name" value="FBOX"/>
    <property type="match status" value="1"/>
</dbReference>
<dbReference type="EMBL" id="KQ965852">
    <property type="protein sequence ID" value="KXS09722.1"/>
    <property type="molecule type" value="Genomic_DNA"/>
</dbReference>
<organism evidence="2 3">
    <name type="scientific">Gonapodya prolifera (strain JEL478)</name>
    <name type="common">Monoblepharis prolifera</name>
    <dbReference type="NCBI Taxonomy" id="1344416"/>
    <lineage>
        <taxon>Eukaryota</taxon>
        <taxon>Fungi</taxon>
        <taxon>Fungi incertae sedis</taxon>
        <taxon>Chytridiomycota</taxon>
        <taxon>Chytridiomycota incertae sedis</taxon>
        <taxon>Monoblepharidomycetes</taxon>
        <taxon>Monoblepharidales</taxon>
        <taxon>Gonapodyaceae</taxon>
        <taxon>Gonapodya</taxon>
    </lineage>
</organism>
<dbReference type="Gene3D" id="1.20.1280.50">
    <property type="match status" value="1"/>
</dbReference>
<gene>
    <name evidence="2" type="ORF">M427DRAFT_214955</name>
</gene>